<dbReference type="PANTHER" id="PTHR46832:SF1">
    <property type="entry name" value="5'-METHYLTHIOADENOSINE_S-ADENOSYLHOMOCYSTEINE NUCLEOSIDASE"/>
    <property type="match status" value="1"/>
</dbReference>
<evidence type="ECO:0000313" key="2">
    <source>
        <dbReference type="EMBL" id="MCB8876738.1"/>
    </source>
</evidence>
<sequence>MVAEARIAQRSGCAVAVGGGMPLGARKMAERLAADGATALISFGLAGGLDPKLEAGDAVVPCHVLHKGNSYDCDPDLSRVLRQVGQAVDFLFAGDGVVGTVSDKARLWTETGASAIDLESGAVAEVAKAHGLPFAVLRAVCDSATRDLPSAAIEALDESGRIAPMKMAAILARHPQQIFGLIGLGRDAARGRKALIRGAESLRGFVARDENPA</sequence>
<dbReference type="InterPro" id="IPR000845">
    <property type="entry name" value="Nucleoside_phosphorylase_d"/>
</dbReference>
<gene>
    <name evidence="2" type="ORF">ASILVAE211_16220</name>
</gene>
<dbReference type="EMBL" id="JAESVB010000007">
    <property type="protein sequence ID" value="MCB8876738.1"/>
    <property type="molecule type" value="Genomic_DNA"/>
</dbReference>
<dbReference type="AlphaFoldDB" id="A0A964E0I2"/>
<dbReference type="RefSeq" id="WP_227322396.1">
    <property type="nucleotide sequence ID" value="NZ_JAESVB010000007.1"/>
</dbReference>
<proteinExistence type="predicted"/>
<dbReference type="InterPro" id="IPR035994">
    <property type="entry name" value="Nucleoside_phosphorylase_sf"/>
</dbReference>
<feature type="domain" description="Nucleoside phosphorylase" evidence="1">
    <location>
        <begin position="17"/>
        <end position="172"/>
    </location>
</feature>
<evidence type="ECO:0000313" key="3">
    <source>
        <dbReference type="Proteomes" id="UP000708298"/>
    </source>
</evidence>
<protein>
    <recommendedName>
        <fullName evidence="1">Nucleoside phosphorylase domain-containing protein</fullName>
    </recommendedName>
</protein>
<evidence type="ECO:0000259" key="1">
    <source>
        <dbReference type="Pfam" id="PF01048"/>
    </source>
</evidence>
<dbReference type="GO" id="GO:0005829">
    <property type="term" value="C:cytosol"/>
    <property type="evidence" value="ECO:0007669"/>
    <property type="project" value="TreeGrafter"/>
</dbReference>
<dbReference type="Gene3D" id="3.40.50.1580">
    <property type="entry name" value="Nucleoside phosphorylase domain"/>
    <property type="match status" value="1"/>
</dbReference>
<dbReference type="GO" id="GO:0009116">
    <property type="term" value="P:nucleoside metabolic process"/>
    <property type="evidence" value="ECO:0007669"/>
    <property type="project" value="InterPro"/>
</dbReference>
<reference evidence="2" key="1">
    <citation type="journal article" date="2021" name="Microorganisms">
        <title>Acidisoma silvae sp. nov. and Acidisomacellulosilytica sp. nov., Two Acidophilic Bacteria Isolated from Decaying Wood, Hydrolyzing Cellulose and Producing Poly-3-hydroxybutyrate.</title>
        <authorList>
            <person name="Mieszkin S."/>
            <person name="Pouder E."/>
            <person name="Uroz S."/>
            <person name="Simon-Colin C."/>
            <person name="Alain K."/>
        </authorList>
    </citation>
    <scope>NUCLEOTIDE SEQUENCE</scope>
    <source>
        <strain evidence="2">HW T2.11</strain>
    </source>
</reference>
<dbReference type="SUPFAM" id="SSF53167">
    <property type="entry name" value="Purine and uridine phosphorylases"/>
    <property type="match status" value="1"/>
</dbReference>
<accession>A0A964E0I2</accession>
<name>A0A964E0I2_9PROT</name>
<comment type="caution">
    <text evidence="2">The sequence shown here is derived from an EMBL/GenBank/DDBJ whole genome shotgun (WGS) entry which is preliminary data.</text>
</comment>
<dbReference type="GO" id="GO:0019284">
    <property type="term" value="P:L-methionine salvage from S-adenosylmethionine"/>
    <property type="evidence" value="ECO:0007669"/>
    <property type="project" value="TreeGrafter"/>
</dbReference>
<dbReference type="Pfam" id="PF01048">
    <property type="entry name" value="PNP_UDP_1"/>
    <property type="match status" value="1"/>
</dbReference>
<dbReference type="Proteomes" id="UP000708298">
    <property type="component" value="Unassembled WGS sequence"/>
</dbReference>
<organism evidence="2 3">
    <name type="scientific">Acidisoma silvae</name>
    <dbReference type="NCBI Taxonomy" id="2802396"/>
    <lineage>
        <taxon>Bacteria</taxon>
        <taxon>Pseudomonadati</taxon>
        <taxon>Pseudomonadota</taxon>
        <taxon>Alphaproteobacteria</taxon>
        <taxon>Acetobacterales</taxon>
        <taxon>Acidocellaceae</taxon>
        <taxon>Acidisoma</taxon>
    </lineage>
</organism>
<reference evidence="2" key="2">
    <citation type="submission" date="2021-01" db="EMBL/GenBank/DDBJ databases">
        <authorList>
            <person name="Mieszkin S."/>
            <person name="Pouder E."/>
            <person name="Alain K."/>
        </authorList>
    </citation>
    <scope>NUCLEOTIDE SEQUENCE</scope>
    <source>
        <strain evidence="2">HW T2.11</strain>
    </source>
</reference>
<dbReference type="PANTHER" id="PTHR46832">
    <property type="entry name" value="5'-METHYLTHIOADENOSINE/S-ADENOSYLHOMOCYSTEINE NUCLEOSIDASE"/>
    <property type="match status" value="1"/>
</dbReference>
<dbReference type="GO" id="GO:0008782">
    <property type="term" value="F:adenosylhomocysteine nucleosidase activity"/>
    <property type="evidence" value="ECO:0007669"/>
    <property type="project" value="TreeGrafter"/>
</dbReference>
<dbReference type="GO" id="GO:0008930">
    <property type="term" value="F:methylthioadenosine nucleosidase activity"/>
    <property type="evidence" value="ECO:0007669"/>
    <property type="project" value="TreeGrafter"/>
</dbReference>
<keyword evidence="3" id="KW-1185">Reference proteome</keyword>